<name>A0ACB6QZQ4_9PLEO</name>
<evidence type="ECO:0000313" key="1">
    <source>
        <dbReference type="EMBL" id="KAF2472262.1"/>
    </source>
</evidence>
<evidence type="ECO:0000313" key="2">
    <source>
        <dbReference type="Proteomes" id="UP000799755"/>
    </source>
</evidence>
<protein>
    <submittedName>
        <fullName evidence="1">Uncharacterized protein</fullName>
    </submittedName>
</protein>
<proteinExistence type="predicted"/>
<comment type="caution">
    <text evidence="1">The sequence shown here is derived from an EMBL/GenBank/DDBJ whole genome shotgun (WGS) entry which is preliminary data.</text>
</comment>
<gene>
    <name evidence="1" type="ORF">BDR25DRAFT_353963</name>
</gene>
<keyword evidence="2" id="KW-1185">Reference proteome</keyword>
<dbReference type="Proteomes" id="UP000799755">
    <property type="component" value="Unassembled WGS sequence"/>
</dbReference>
<reference evidence="1" key="1">
    <citation type="journal article" date="2020" name="Stud. Mycol.">
        <title>101 Dothideomycetes genomes: a test case for predicting lifestyles and emergence of pathogens.</title>
        <authorList>
            <person name="Haridas S."/>
            <person name="Albert R."/>
            <person name="Binder M."/>
            <person name="Bloem J."/>
            <person name="Labutti K."/>
            <person name="Salamov A."/>
            <person name="Andreopoulos B."/>
            <person name="Baker S."/>
            <person name="Barry K."/>
            <person name="Bills G."/>
            <person name="Bluhm B."/>
            <person name="Cannon C."/>
            <person name="Castanera R."/>
            <person name="Culley D."/>
            <person name="Daum C."/>
            <person name="Ezra D."/>
            <person name="Gonzalez J."/>
            <person name="Henrissat B."/>
            <person name="Kuo A."/>
            <person name="Liang C."/>
            <person name="Lipzen A."/>
            <person name="Lutzoni F."/>
            <person name="Magnuson J."/>
            <person name="Mondo S."/>
            <person name="Nolan M."/>
            <person name="Ohm R."/>
            <person name="Pangilinan J."/>
            <person name="Park H.-J."/>
            <person name="Ramirez L."/>
            <person name="Alfaro M."/>
            <person name="Sun H."/>
            <person name="Tritt A."/>
            <person name="Yoshinaga Y."/>
            <person name="Zwiers L.-H."/>
            <person name="Turgeon B."/>
            <person name="Goodwin S."/>
            <person name="Spatafora J."/>
            <person name="Crous P."/>
            <person name="Grigoriev I."/>
        </authorList>
    </citation>
    <scope>NUCLEOTIDE SEQUENCE</scope>
    <source>
        <strain evidence="1">ATCC 200398</strain>
    </source>
</reference>
<organism evidence="1 2">
    <name type="scientific">Lindgomyces ingoldianus</name>
    <dbReference type="NCBI Taxonomy" id="673940"/>
    <lineage>
        <taxon>Eukaryota</taxon>
        <taxon>Fungi</taxon>
        <taxon>Dikarya</taxon>
        <taxon>Ascomycota</taxon>
        <taxon>Pezizomycotina</taxon>
        <taxon>Dothideomycetes</taxon>
        <taxon>Pleosporomycetidae</taxon>
        <taxon>Pleosporales</taxon>
        <taxon>Lindgomycetaceae</taxon>
        <taxon>Lindgomyces</taxon>
    </lineage>
</organism>
<sequence length="258" mass="29130">MPHSYPTLCSVQKRNSCSFKARIGGYIITKDGKVARRRYCWMEQYIESTYSDFHGVLYHLGEFMEINLSSVPLKRCFCESRIGGYDLPDFGIDHYTDGIRRRSQCGPDPHDFLLLKCSHTSIDDLRPVGGVGAAWPLKNCAKLNVPELLNDVMVDMRNNPLAIIQLVHVVDGSQVELIFIMLSWIINLMVAVLAMSSTLLYSKIEHCVFRMETGGLALANLAMLVILDATKEERQAKERQGDKSSQEKVAFNLHSKLT</sequence>
<accession>A0ACB6QZQ4</accession>
<dbReference type="EMBL" id="MU003503">
    <property type="protein sequence ID" value="KAF2472262.1"/>
    <property type="molecule type" value="Genomic_DNA"/>
</dbReference>